<sequence>MFVAFVLHSRRARKSMAGRIIMMLLDQPIEINDIVAAPAATWWPLAIGWYIVAIVVFVTIVGTIVWSVRAYRKRRPRRLALRQLRQHPPQTLSDVTLLLKQATLAYLPHERTLSWWEFLSAQLSARQQRRYQPLLSALCEVSYQPIAEQQPWLEPYREFAEVWLKRALPLLNKQQQTQPKEQGDD</sequence>
<keyword evidence="2" id="KW-1185">Reference proteome</keyword>
<organism evidence="1 2">
    <name type="scientific">Pseudidiomarina tainanensis</name>
    <dbReference type="NCBI Taxonomy" id="502365"/>
    <lineage>
        <taxon>Bacteria</taxon>
        <taxon>Pseudomonadati</taxon>
        <taxon>Pseudomonadota</taxon>
        <taxon>Gammaproteobacteria</taxon>
        <taxon>Alteromonadales</taxon>
        <taxon>Idiomarinaceae</taxon>
        <taxon>Pseudidiomarina</taxon>
    </lineage>
</organism>
<dbReference type="Proteomes" id="UP000293092">
    <property type="component" value="Unassembled WGS sequence"/>
</dbReference>
<accession>A0ACD2HIP6</accession>
<comment type="caution">
    <text evidence="1">The sequence shown here is derived from an EMBL/GenBank/DDBJ whole genome shotgun (WGS) entry which is preliminary data.</text>
</comment>
<protein>
    <submittedName>
        <fullName evidence="1">DUF4381 domain-containing protein</fullName>
    </submittedName>
</protein>
<evidence type="ECO:0000313" key="2">
    <source>
        <dbReference type="Proteomes" id="UP000293092"/>
    </source>
</evidence>
<proteinExistence type="predicted"/>
<reference evidence="1" key="1">
    <citation type="submission" date="2017-11" db="EMBL/GenBank/DDBJ databases">
        <title>Comparative genomic and phylogenomic analyses of the family Idiomarinaceae.</title>
        <authorList>
            <person name="Liu Y."/>
            <person name="Shao Z."/>
        </authorList>
    </citation>
    <scope>NUCLEOTIDE SEQUENCE</scope>
    <source>
        <strain evidence="1">PIN1</strain>
    </source>
</reference>
<dbReference type="EMBL" id="PIQJ01000001">
    <property type="protein sequence ID" value="RZQ56436.1"/>
    <property type="molecule type" value="Genomic_DNA"/>
</dbReference>
<name>A0ACD2HIP6_9GAMM</name>
<evidence type="ECO:0000313" key="1">
    <source>
        <dbReference type="EMBL" id="RZQ56436.1"/>
    </source>
</evidence>
<gene>
    <name evidence="1" type="ORF">CWI82_03810</name>
</gene>